<dbReference type="AlphaFoldDB" id="A0AAJ0ATV0"/>
<evidence type="ECO:0000313" key="2">
    <source>
        <dbReference type="EMBL" id="KAK1689537.1"/>
    </source>
</evidence>
<organism evidence="2 3">
    <name type="scientific">Colletotrichum godetiae</name>
    <dbReference type="NCBI Taxonomy" id="1209918"/>
    <lineage>
        <taxon>Eukaryota</taxon>
        <taxon>Fungi</taxon>
        <taxon>Dikarya</taxon>
        <taxon>Ascomycota</taxon>
        <taxon>Pezizomycotina</taxon>
        <taxon>Sordariomycetes</taxon>
        <taxon>Hypocreomycetidae</taxon>
        <taxon>Glomerellales</taxon>
        <taxon>Glomerellaceae</taxon>
        <taxon>Colletotrichum</taxon>
        <taxon>Colletotrichum acutatum species complex</taxon>
    </lineage>
</organism>
<keyword evidence="1" id="KW-0732">Signal</keyword>
<evidence type="ECO:0000313" key="3">
    <source>
        <dbReference type="Proteomes" id="UP001224890"/>
    </source>
</evidence>
<evidence type="ECO:0008006" key="4">
    <source>
        <dbReference type="Google" id="ProtNLM"/>
    </source>
</evidence>
<dbReference type="EMBL" id="JAHMHR010000008">
    <property type="protein sequence ID" value="KAK1689537.1"/>
    <property type="molecule type" value="Genomic_DNA"/>
</dbReference>
<protein>
    <recommendedName>
        <fullName evidence="4">Secreted protein</fullName>
    </recommendedName>
</protein>
<dbReference type="Proteomes" id="UP001224890">
    <property type="component" value="Unassembled WGS sequence"/>
</dbReference>
<keyword evidence="3" id="KW-1185">Reference proteome</keyword>
<feature type="signal peptide" evidence="1">
    <location>
        <begin position="1"/>
        <end position="23"/>
    </location>
</feature>
<accession>A0AAJ0ATV0</accession>
<comment type="caution">
    <text evidence="2">The sequence shown here is derived from an EMBL/GenBank/DDBJ whole genome shotgun (WGS) entry which is preliminary data.</text>
</comment>
<evidence type="ECO:0000256" key="1">
    <source>
        <dbReference type="SAM" id="SignalP"/>
    </source>
</evidence>
<sequence>MLLPSLNFFYFFLFNLLRNSSWPRSLLASWDTRQVGTYLGFMLVPRYTSQATSLCGFSLSRIPRKTSNSQLRFHVFDCPPRYSSLMLVVIIRWDNVHQLLVPRSFDNFPNGKVR</sequence>
<gene>
    <name evidence="2" type="ORF">BDP55DRAFT_653429</name>
</gene>
<feature type="chain" id="PRO_5042482687" description="Secreted protein" evidence="1">
    <location>
        <begin position="24"/>
        <end position="114"/>
    </location>
</feature>
<name>A0AAJ0ATV0_9PEZI</name>
<dbReference type="RefSeq" id="XP_060433232.1">
    <property type="nucleotide sequence ID" value="XM_060574186.1"/>
</dbReference>
<proteinExistence type="predicted"/>
<reference evidence="2" key="1">
    <citation type="submission" date="2021-06" db="EMBL/GenBank/DDBJ databases">
        <title>Comparative genomics, transcriptomics and evolutionary studies reveal genomic signatures of adaptation to plant cell wall in hemibiotrophic fungi.</title>
        <authorList>
            <consortium name="DOE Joint Genome Institute"/>
            <person name="Baroncelli R."/>
            <person name="Diaz J.F."/>
            <person name="Benocci T."/>
            <person name="Peng M."/>
            <person name="Battaglia E."/>
            <person name="Haridas S."/>
            <person name="Andreopoulos W."/>
            <person name="Labutti K."/>
            <person name="Pangilinan J."/>
            <person name="Floch G.L."/>
            <person name="Makela M.R."/>
            <person name="Henrissat B."/>
            <person name="Grigoriev I.V."/>
            <person name="Crouch J.A."/>
            <person name="De Vries R.P."/>
            <person name="Sukno S.A."/>
            <person name="Thon M.R."/>
        </authorList>
    </citation>
    <scope>NUCLEOTIDE SEQUENCE</scope>
    <source>
        <strain evidence="2">CBS 193.32</strain>
    </source>
</reference>
<dbReference type="GeneID" id="85458712"/>